<feature type="transmembrane region" description="Helical" evidence="1">
    <location>
        <begin position="33"/>
        <end position="51"/>
    </location>
</feature>
<keyword evidence="1" id="KW-0812">Transmembrane</keyword>
<dbReference type="Proteomes" id="UP001428341">
    <property type="component" value="Unassembled WGS sequence"/>
</dbReference>
<keyword evidence="1" id="KW-0472">Membrane</keyword>
<keyword evidence="3" id="KW-1185">Reference proteome</keyword>
<sequence length="190" mass="21203">MAKYILPCYVIFSNPCVHDQFHQIHVSVPAATVAWRVWFLTLTLCFVIWFLTPRVKKHVTTGESTKPHPSVQPKSRLKKHLDDKATIVHSETPHVKFMSGGQENTSTEQIAAKSMINNHMNGCSSPCETINTNAKTSKKVQPEASENCRNATCSSSQSIDISDQVLSLLMRCHEIVADLKNSLGYVPIKL</sequence>
<reference evidence="2 3" key="1">
    <citation type="submission" date="2024-05" db="EMBL/GenBank/DDBJ databases">
        <title>Haplotype-resolved chromosome-level genome assembly of Huyou (Citrus changshanensis).</title>
        <authorList>
            <person name="Miao C."/>
            <person name="Chen W."/>
            <person name="Wu Y."/>
            <person name="Wang L."/>
            <person name="Zhao S."/>
            <person name="Grierson D."/>
            <person name="Xu C."/>
            <person name="Chen K."/>
        </authorList>
    </citation>
    <scope>NUCLEOTIDE SEQUENCE [LARGE SCALE GENOMIC DNA]</scope>
    <source>
        <strain evidence="2">01-14</strain>
        <tissue evidence="2">Leaf</tissue>
    </source>
</reference>
<name>A0AAP0LQP5_9ROSI</name>
<evidence type="ECO:0008006" key="4">
    <source>
        <dbReference type="Google" id="ProtNLM"/>
    </source>
</evidence>
<organism evidence="2 3">
    <name type="scientific">Citrus x changshan-huyou</name>
    <dbReference type="NCBI Taxonomy" id="2935761"/>
    <lineage>
        <taxon>Eukaryota</taxon>
        <taxon>Viridiplantae</taxon>
        <taxon>Streptophyta</taxon>
        <taxon>Embryophyta</taxon>
        <taxon>Tracheophyta</taxon>
        <taxon>Spermatophyta</taxon>
        <taxon>Magnoliopsida</taxon>
        <taxon>eudicotyledons</taxon>
        <taxon>Gunneridae</taxon>
        <taxon>Pentapetalae</taxon>
        <taxon>rosids</taxon>
        <taxon>malvids</taxon>
        <taxon>Sapindales</taxon>
        <taxon>Rutaceae</taxon>
        <taxon>Aurantioideae</taxon>
        <taxon>Citrus</taxon>
    </lineage>
</organism>
<protein>
    <recommendedName>
        <fullName evidence="4">Transmembrane protein</fullName>
    </recommendedName>
</protein>
<accession>A0AAP0LQP5</accession>
<evidence type="ECO:0000313" key="3">
    <source>
        <dbReference type="Proteomes" id="UP001428341"/>
    </source>
</evidence>
<gene>
    <name evidence="2" type="ORF">WN944_025501</name>
</gene>
<keyword evidence="1" id="KW-1133">Transmembrane helix</keyword>
<dbReference type="EMBL" id="JBCGBO010000024">
    <property type="protein sequence ID" value="KAK9182357.1"/>
    <property type="molecule type" value="Genomic_DNA"/>
</dbReference>
<dbReference type="AlphaFoldDB" id="A0AAP0LQP5"/>
<evidence type="ECO:0000256" key="1">
    <source>
        <dbReference type="SAM" id="Phobius"/>
    </source>
</evidence>
<comment type="caution">
    <text evidence="2">The sequence shown here is derived from an EMBL/GenBank/DDBJ whole genome shotgun (WGS) entry which is preliminary data.</text>
</comment>
<evidence type="ECO:0000313" key="2">
    <source>
        <dbReference type="EMBL" id="KAK9182357.1"/>
    </source>
</evidence>
<proteinExistence type="predicted"/>